<protein>
    <recommendedName>
        <fullName evidence="1">Pre-rRNA-processing protein Ipi1 N-terminal domain-containing protein</fullName>
    </recommendedName>
</protein>
<evidence type="ECO:0000259" key="1">
    <source>
        <dbReference type="Pfam" id="PF12333"/>
    </source>
</evidence>
<accession>A0A7S3M9S6</accession>
<dbReference type="InterPro" id="IPR024679">
    <property type="entry name" value="Ipi1_N"/>
</dbReference>
<proteinExistence type="predicted"/>
<reference evidence="2" key="1">
    <citation type="submission" date="2021-01" db="EMBL/GenBank/DDBJ databases">
        <authorList>
            <person name="Corre E."/>
            <person name="Pelletier E."/>
            <person name="Niang G."/>
            <person name="Scheremetjew M."/>
            <person name="Finn R."/>
            <person name="Kale V."/>
            <person name="Holt S."/>
            <person name="Cochrane G."/>
            <person name="Meng A."/>
            <person name="Brown T."/>
            <person name="Cohen L."/>
        </authorList>
    </citation>
    <scope>NUCLEOTIDE SEQUENCE</scope>
    <source>
        <strain evidence="2">CCAP 955/1</strain>
    </source>
</reference>
<sequence>MKVRSRAVKPKTLNDFAKKKVKVGRKVKRANVTEIKVKSRRIVVPLQNQGVLEDGESSRDAINRVIKQLHHYAESTRLNALNKVKDMLNSTVEFDSFVTLMLPEVVELLFNDEKEPRNVVTEVFSLMLGKYPSDVFLPVISVAITYICSGLTHLHKGIRKDSLVLLKAIALKYPELLVPYMEKVLKHTLLLLTDSFQAASAPLVQQRDVQISATQVTASKAMAGAAGVKGVKPTMFILILEVLAALLEFEARRTSNSFTASRSGANGVQFSFNPTFASNAALLLSGFGMSRNGQSIGNDSSASAAKANTSNSNGLPIPLLLEILDSTGTVWQNLVMNSSSVSIDTIASLHAVTRILLSISHSVKNQGLDLETKHRLWARFNAILGLLFRHFPHSCIEATLAPAGSEKDRVGRQKVEQLDVALCEITFIYISSLDQADSETTGITVLGESATAFLLQILRSHTETISSLVGKLQVPTEIEKLATTKIFKSFQLMMSRNTLTALMELLQLLGKLFAALSEVSVADRRSVRYMTGPASECLCTIIDRIHHELSGDYTEELYVNLIETLSAALSLALTATWDQTTLLAKLINATLLLTQGNALSGTFVTAALSAALVKLSISYESLWVKSSESVDTIKSQKNVFRNDFFSLGEAARRQVLDVFMFAPFEDFFSTAGLISDCLVSKREVTLAEQSYFLRILFERRQELGLRDFVDLLFTSLQLFIDTRADLPAPRWGERWYAHEVAEVLTWMASSEAPAKVVHFLAESVQELMDRLAEGSATRASAQLTAWVRSAVLVLSRRLLVPWIATTGVKAVHTMIEDETLPDAATVHKEQDAVRRLVDWLTQNAVALLTEETASSESLAESNSESLATLFSTRVVSMESATASSSHRLYLVVLQDLQQANHLGLQTRENILRNLHAVLQRPSMDDSIFVQCRPELIQCAETVGTVSAEQLALLATAEDKNKVELIRNLATDILAFF</sequence>
<evidence type="ECO:0000313" key="2">
    <source>
        <dbReference type="EMBL" id="CAE0291791.1"/>
    </source>
</evidence>
<dbReference type="InterPro" id="IPR016024">
    <property type="entry name" value="ARM-type_fold"/>
</dbReference>
<feature type="domain" description="Pre-rRNA-processing protein Ipi1 N-terminal" evidence="1">
    <location>
        <begin position="137"/>
        <end position="207"/>
    </location>
</feature>
<dbReference type="EMBL" id="HBIC01040169">
    <property type="protein sequence ID" value="CAE0291791.1"/>
    <property type="molecule type" value="Transcribed_RNA"/>
</dbReference>
<organism evidence="2">
    <name type="scientific">Spumella elongata</name>
    <dbReference type="NCBI Taxonomy" id="89044"/>
    <lineage>
        <taxon>Eukaryota</taxon>
        <taxon>Sar</taxon>
        <taxon>Stramenopiles</taxon>
        <taxon>Ochrophyta</taxon>
        <taxon>Chrysophyceae</taxon>
        <taxon>Chromulinales</taxon>
        <taxon>Chromulinaceae</taxon>
        <taxon>Spumella</taxon>
    </lineage>
</organism>
<gene>
    <name evidence="2" type="ORF">SELO1098_LOCUS20637</name>
</gene>
<dbReference type="AlphaFoldDB" id="A0A7S3M9S6"/>
<dbReference type="Pfam" id="PF12333">
    <property type="entry name" value="Ipi1_N"/>
    <property type="match status" value="1"/>
</dbReference>
<dbReference type="SUPFAM" id="SSF48371">
    <property type="entry name" value="ARM repeat"/>
    <property type="match status" value="1"/>
</dbReference>
<name>A0A7S3M9S6_9STRA</name>